<feature type="region of interest" description="Disordered" evidence="4">
    <location>
        <begin position="106"/>
        <end position="128"/>
    </location>
</feature>
<evidence type="ECO:0000313" key="6">
    <source>
        <dbReference type="EMBL" id="KQK14387.1"/>
    </source>
</evidence>
<dbReference type="Pfam" id="PF01535">
    <property type="entry name" value="PPR"/>
    <property type="match status" value="1"/>
</dbReference>
<dbReference type="SUPFAM" id="SSF48452">
    <property type="entry name" value="TPR-like"/>
    <property type="match status" value="1"/>
</dbReference>
<dbReference type="InterPro" id="IPR011990">
    <property type="entry name" value="TPR-like_helical_dom_sf"/>
</dbReference>
<proteinExistence type="predicted"/>
<feature type="compositionally biased region" description="Polar residues" evidence="4">
    <location>
        <begin position="72"/>
        <end position="82"/>
    </location>
</feature>
<accession>A0A0Q3J927</accession>
<evidence type="ECO:0000256" key="2">
    <source>
        <dbReference type="ARBA" id="ARBA00022946"/>
    </source>
</evidence>
<dbReference type="InterPro" id="IPR044645">
    <property type="entry name" value="DG1/EMB2279-like"/>
</dbReference>
<feature type="domain" description="PROP1-like PPR" evidence="5">
    <location>
        <begin position="337"/>
        <end position="437"/>
    </location>
</feature>
<evidence type="ECO:0000313" key="7">
    <source>
        <dbReference type="EnsemblPlants" id="KQK14387"/>
    </source>
</evidence>
<dbReference type="Gramene" id="KQK14387">
    <property type="protein sequence ID" value="KQK14387"/>
    <property type="gene ID" value="BRADI_1g15900v3"/>
</dbReference>
<dbReference type="Proteomes" id="UP000008810">
    <property type="component" value="Chromosome 1"/>
</dbReference>
<reference evidence="7" key="3">
    <citation type="submission" date="2018-08" db="UniProtKB">
        <authorList>
            <consortium name="EnsemblPlants"/>
        </authorList>
    </citation>
    <scope>IDENTIFICATION</scope>
    <source>
        <strain evidence="7">cv. Bd21</strain>
    </source>
</reference>
<dbReference type="GO" id="GO:0009658">
    <property type="term" value="P:chloroplast organization"/>
    <property type="evidence" value="ECO:0000318"/>
    <property type="project" value="GO_Central"/>
</dbReference>
<evidence type="ECO:0000256" key="4">
    <source>
        <dbReference type="SAM" id="MobiDB-lite"/>
    </source>
</evidence>
<organism evidence="6">
    <name type="scientific">Brachypodium distachyon</name>
    <name type="common">Purple false brome</name>
    <name type="synonym">Trachynia distachya</name>
    <dbReference type="NCBI Taxonomy" id="15368"/>
    <lineage>
        <taxon>Eukaryota</taxon>
        <taxon>Viridiplantae</taxon>
        <taxon>Streptophyta</taxon>
        <taxon>Embryophyta</taxon>
        <taxon>Tracheophyta</taxon>
        <taxon>Spermatophyta</taxon>
        <taxon>Magnoliopsida</taxon>
        <taxon>Liliopsida</taxon>
        <taxon>Poales</taxon>
        <taxon>Poaceae</taxon>
        <taxon>BOP clade</taxon>
        <taxon>Pooideae</taxon>
        <taxon>Stipodae</taxon>
        <taxon>Brachypodieae</taxon>
        <taxon>Brachypodium</taxon>
    </lineage>
</organism>
<evidence type="ECO:0000256" key="3">
    <source>
        <dbReference type="PROSITE-ProRule" id="PRU00708"/>
    </source>
</evidence>
<dbReference type="AlphaFoldDB" id="A0A0Q3J927"/>
<dbReference type="InterPro" id="IPR033443">
    <property type="entry name" value="PROP1-like_PPR_dom"/>
</dbReference>
<sequence>MAISSPSPRFHLSLHLQNPNPSPNQKPRQTPSTETLRRRLLRKGVSPTPKILHTLRKKEAHKSLRRARKDTSTANAPPTTEDSLVAQEEARFRAAAEEYRVLMGRPWDGASSASGPPRGTTGNEGLGGLREMLEARRSDGVRWLLEDDVEKGEADDANRKQRRVGSGWISEVGDEERRIELLVSRLSEGDLSLGDWRLSRMMKQADLIYNEDNLLQILKRLETQGNWRQAVAVTEWVYNENTYKHRRSRFVYTKLLSILGKSLVPTEALRVFKIMLGDAQIYPDMAAYHSIAVTLGRAGLLNELIKIIDYMRQKPSKRVMRMRRKDWDPLLEPDLIIYNSVLNACVLSQQWKGVFWVFKKMRFGGLTPTGATFGLAMEVMLKAKKYDFVQKFFEKMQRKGVPPRAITYKVLVRAFWEQGKVNEAVEAVEDMEQRGIVGAASVYYELACCLCNKGKWKEAMLQVEKLEQLRLTKPLEYVFTGMILASFDGGYMSECISIFESMKDYCAPNIGTINVMLKVYGRSDMFVKAKDLFETTTCSFSSSQPYICDHSTLQADAYTYSSMLEASAHAQQWEYFENAYRRMILSHHHLDQSKYSWLLIKASRAGKVRLSSTISITREMNKSPKPYLLEHALNSILDRGETPDVQLFTENVCQTIAHSDYGRTLCLLNFMSAASVDVNELQWSDLLQQNMFRFSVNALKDLLMHLSTGDTIERDPALSFVRALQSQYATFVEKDTSFLADCGDTEALLLDKFSNSNLMEQDLSCNNSLDTSIFPEEKGSNEFSDCSTNIPEVCPLPSLGGDIVLCGSHLGNKENLGHWSTKVSAIEEVLDCMNPYGNNTSYEEMPAAAEILELWEQESLNDIFGRKNESTATMRG</sequence>
<feature type="repeat" description="PPR" evidence="3">
    <location>
        <begin position="369"/>
        <end position="403"/>
    </location>
</feature>
<dbReference type="ExpressionAtlas" id="A0A0Q3J927">
    <property type="expression patterns" value="baseline and differential"/>
</dbReference>
<feature type="repeat" description="PPR" evidence="3">
    <location>
        <begin position="334"/>
        <end position="368"/>
    </location>
</feature>
<keyword evidence="1" id="KW-0677">Repeat</keyword>
<dbReference type="Gene3D" id="1.25.40.10">
    <property type="entry name" value="Tetratricopeptide repeat domain"/>
    <property type="match status" value="4"/>
</dbReference>
<feature type="compositionally biased region" description="Basic residues" evidence="4">
    <location>
        <begin position="53"/>
        <end position="68"/>
    </location>
</feature>
<reference evidence="6" key="2">
    <citation type="submission" date="2017-06" db="EMBL/GenBank/DDBJ databases">
        <title>WGS assembly of Brachypodium distachyon.</title>
        <authorList>
            <consortium name="The International Brachypodium Initiative"/>
            <person name="Lucas S."/>
            <person name="Harmon-Smith M."/>
            <person name="Lail K."/>
            <person name="Tice H."/>
            <person name="Grimwood J."/>
            <person name="Bruce D."/>
            <person name="Barry K."/>
            <person name="Shu S."/>
            <person name="Lindquist E."/>
            <person name="Wang M."/>
            <person name="Pitluck S."/>
            <person name="Vogel J.P."/>
            <person name="Garvin D.F."/>
            <person name="Mockler T.C."/>
            <person name="Schmutz J."/>
            <person name="Rokhsar D."/>
            <person name="Bevan M.W."/>
        </authorList>
    </citation>
    <scope>NUCLEOTIDE SEQUENCE</scope>
    <source>
        <strain evidence="6">Bd21</strain>
    </source>
</reference>
<evidence type="ECO:0000313" key="8">
    <source>
        <dbReference type="Proteomes" id="UP000008810"/>
    </source>
</evidence>
<dbReference type="OrthoDB" id="1904535at2759"/>
<dbReference type="InterPro" id="IPR002885">
    <property type="entry name" value="PPR_rpt"/>
</dbReference>
<gene>
    <name evidence="7" type="primary">LOC100830288</name>
    <name evidence="6" type="ORF">BRADI_1g15900v3</name>
</gene>
<feature type="repeat" description="PPR" evidence="3">
    <location>
        <begin position="404"/>
        <end position="438"/>
    </location>
</feature>
<evidence type="ECO:0000259" key="5">
    <source>
        <dbReference type="Pfam" id="PF17177"/>
    </source>
</evidence>
<dbReference type="Pfam" id="PF17177">
    <property type="entry name" value="PPR_long"/>
    <property type="match status" value="1"/>
</dbReference>
<dbReference type="FunFam" id="1.25.40.10:FF:001552">
    <property type="entry name" value="Predicted protein"/>
    <property type="match status" value="1"/>
</dbReference>
<keyword evidence="8" id="KW-1185">Reference proteome</keyword>
<feature type="compositionally biased region" description="Polar residues" evidence="4">
    <location>
        <begin position="15"/>
        <end position="34"/>
    </location>
</feature>
<protein>
    <recommendedName>
        <fullName evidence="5">PROP1-like PPR domain-containing protein</fullName>
    </recommendedName>
</protein>
<reference evidence="6 7" key="1">
    <citation type="journal article" date="2010" name="Nature">
        <title>Genome sequencing and analysis of the model grass Brachypodium distachyon.</title>
        <authorList>
            <consortium name="International Brachypodium Initiative"/>
        </authorList>
    </citation>
    <scope>NUCLEOTIDE SEQUENCE [LARGE SCALE GENOMIC DNA]</scope>
    <source>
        <strain evidence="6">Bd21</strain>
        <strain evidence="7">cv. Bd21</strain>
    </source>
</reference>
<keyword evidence="2" id="KW-0809">Transit peptide</keyword>
<dbReference type="GeneID" id="100830288"/>
<dbReference type="GO" id="GO:0009507">
    <property type="term" value="C:chloroplast"/>
    <property type="evidence" value="ECO:0000318"/>
    <property type="project" value="GO_Central"/>
</dbReference>
<dbReference type="PANTHER" id="PTHR46935">
    <property type="entry name" value="OS01G0674700 PROTEIN"/>
    <property type="match status" value="1"/>
</dbReference>
<feature type="region of interest" description="Disordered" evidence="4">
    <location>
        <begin position="1"/>
        <end position="86"/>
    </location>
</feature>
<dbReference type="FunFam" id="1.25.40.10:FF:001167">
    <property type="entry name" value="Pentatricopeptide repeat-containing protein, chloroplastic"/>
    <property type="match status" value="1"/>
</dbReference>
<evidence type="ECO:0000256" key="1">
    <source>
        <dbReference type="ARBA" id="ARBA00022737"/>
    </source>
</evidence>
<dbReference type="PANTHER" id="PTHR46935:SF2">
    <property type="entry name" value="PENTACOTRIPEPTIDE-REPEAT REGION OF PRORP DOMAIN-CONTAINING PROTEIN"/>
    <property type="match status" value="1"/>
</dbReference>
<dbReference type="RefSeq" id="XP_014752678.1">
    <property type="nucleotide sequence ID" value="XM_014897192.2"/>
</dbReference>
<dbReference type="STRING" id="15368.A0A0Q3J927"/>
<dbReference type="EnsemblPlants" id="KQK14387">
    <property type="protein sequence ID" value="KQK14387"/>
    <property type="gene ID" value="BRADI_1g15900v3"/>
</dbReference>
<dbReference type="PROSITE" id="PS51375">
    <property type="entry name" value="PPR"/>
    <property type="match status" value="3"/>
</dbReference>
<name>A0A0Q3J927_BRADI</name>
<dbReference type="FunFam" id="1.25.40.10:FF:001105">
    <property type="entry name" value="Pentatricopeptide repeat-containing protein, chloroplastic"/>
    <property type="match status" value="1"/>
</dbReference>
<dbReference type="EMBL" id="CM000880">
    <property type="protein sequence ID" value="KQK14387.1"/>
    <property type="molecule type" value="Genomic_DNA"/>
</dbReference>